<comment type="similarity">
    <text evidence="1">Belongs to the short-chain dehydrogenases/reductases (SDR) family.</text>
</comment>
<keyword evidence="4" id="KW-1185">Reference proteome</keyword>
<dbReference type="EMBL" id="BIFS01000001">
    <property type="protein sequence ID" value="GCE21870.1"/>
    <property type="molecule type" value="Genomic_DNA"/>
</dbReference>
<dbReference type="PRINTS" id="PR00081">
    <property type="entry name" value="GDHRDH"/>
</dbReference>
<gene>
    <name evidence="3" type="ORF">KDK_56700</name>
</gene>
<dbReference type="FunFam" id="3.40.50.720:FF:000084">
    <property type="entry name" value="Short-chain dehydrogenase reductase"/>
    <property type="match status" value="1"/>
</dbReference>
<dbReference type="AlphaFoldDB" id="A0A402ARZ0"/>
<dbReference type="Gene3D" id="3.40.50.720">
    <property type="entry name" value="NAD(P)-binding Rossmann-like Domain"/>
    <property type="match status" value="1"/>
</dbReference>
<organism evidence="3 4">
    <name type="scientific">Dictyobacter kobayashii</name>
    <dbReference type="NCBI Taxonomy" id="2014872"/>
    <lineage>
        <taxon>Bacteria</taxon>
        <taxon>Bacillati</taxon>
        <taxon>Chloroflexota</taxon>
        <taxon>Ktedonobacteria</taxon>
        <taxon>Ktedonobacterales</taxon>
        <taxon>Dictyobacteraceae</taxon>
        <taxon>Dictyobacter</taxon>
    </lineage>
</organism>
<dbReference type="PANTHER" id="PTHR42760">
    <property type="entry name" value="SHORT-CHAIN DEHYDROGENASES/REDUCTASES FAMILY MEMBER"/>
    <property type="match status" value="1"/>
</dbReference>
<name>A0A402ARZ0_9CHLR</name>
<dbReference type="NCBIfam" id="NF005559">
    <property type="entry name" value="PRK07231.1"/>
    <property type="match status" value="1"/>
</dbReference>
<comment type="caution">
    <text evidence="3">The sequence shown here is derived from an EMBL/GenBank/DDBJ whole genome shotgun (WGS) entry which is preliminary data.</text>
</comment>
<dbReference type="GO" id="GO:0048038">
    <property type="term" value="F:quinone binding"/>
    <property type="evidence" value="ECO:0007669"/>
    <property type="project" value="TreeGrafter"/>
</dbReference>
<dbReference type="InterPro" id="IPR036291">
    <property type="entry name" value="NAD(P)-bd_dom_sf"/>
</dbReference>
<proteinExistence type="inferred from homology"/>
<dbReference type="GO" id="GO:0006633">
    <property type="term" value="P:fatty acid biosynthetic process"/>
    <property type="evidence" value="ECO:0007669"/>
    <property type="project" value="TreeGrafter"/>
</dbReference>
<dbReference type="PANTHER" id="PTHR42760:SF122">
    <property type="entry name" value="NAD(P)-BINDING PROTEIN"/>
    <property type="match status" value="1"/>
</dbReference>
<sequence>MHKLDGRVAIVTGGARGIGACIARTLAAHGADIAILDWMLDEEAAEVVREIEKLGRRAQTIEVDVSVSAQVNAAVQQVQASYGRIDILVNNAGICPFRDLFSITDEVWEKTLNVNLSGMFYLARAVAPVMIEQQRGVIINISTVSTQICSPHQIHYIASKGGVDALTRALAVALSPYNVRVNAVAPLGAATAINANVEEQREAWEKSGVPRIQHYSLMKRQGEPQDYANGVLYLVSDEASFITSIVLPIEGGALVV</sequence>
<dbReference type="PRINTS" id="PR00080">
    <property type="entry name" value="SDRFAMILY"/>
</dbReference>
<dbReference type="GO" id="GO:0016616">
    <property type="term" value="F:oxidoreductase activity, acting on the CH-OH group of donors, NAD or NADP as acceptor"/>
    <property type="evidence" value="ECO:0007669"/>
    <property type="project" value="TreeGrafter"/>
</dbReference>
<keyword evidence="2" id="KW-0560">Oxidoreductase</keyword>
<evidence type="ECO:0000256" key="1">
    <source>
        <dbReference type="ARBA" id="ARBA00006484"/>
    </source>
</evidence>
<accession>A0A402ARZ0</accession>
<dbReference type="SUPFAM" id="SSF51735">
    <property type="entry name" value="NAD(P)-binding Rossmann-fold domains"/>
    <property type="match status" value="1"/>
</dbReference>
<dbReference type="Pfam" id="PF13561">
    <property type="entry name" value="adh_short_C2"/>
    <property type="match status" value="1"/>
</dbReference>
<evidence type="ECO:0000313" key="3">
    <source>
        <dbReference type="EMBL" id="GCE21870.1"/>
    </source>
</evidence>
<dbReference type="InterPro" id="IPR002347">
    <property type="entry name" value="SDR_fam"/>
</dbReference>
<evidence type="ECO:0000313" key="4">
    <source>
        <dbReference type="Proteomes" id="UP000287188"/>
    </source>
</evidence>
<protein>
    <submittedName>
        <fullName evidence="3">Beta-ketoacyl-ACP reductase</fullName>
    </submittedName>
</protein>
<dbReference type="OrthoDB" id="9803333at2"/>
<dbReference type="Proteomes" id="UP000287188">
    <property type="component" value="Unassembled WGS sequence"/>
</dbReference>
<evidence type="ECO:0000256" key="2">
    <source>
        <dbReference type="ARBA" id="ARBA00023002"/>
    </source>
</evidence>
<dbReference type="RefSeq" id="WP_126553822.1">
    <property type="nucleotide sequence ID" value="NZ_BIFS01000001.1"/>
</dbReference>
<reference evidence="4" key="1">
    <citation type="submission" date="2018-12" db="EMBL/GenBank/DDBJ databases">
        <title>Tengunoibacter tsumagoiensis gen. nov., sp. nov., Dictyobacter kobayashii sp. nov., D. alpinus sp. nov., and D. joshuensis sp. nov. and description of Dictyobacteraceae fam. nov. within the order Ktedonobacterales isolated from Tengu-no-mugimeshi.</title>
        <authorList>
            <person name="Wang C.M."/>
            <person name="Zheng Y."/>
            <person name="Sakai Y."/>
            <person name="Toyoda A."/>
            <person name="Minakuchi Y."/>
            <person name="Abe K."/>
            <person name="Yokota A."/>
            <person name="Yabe S."/>
        </authorList>
    </citation>
    <scope>NUCLEOTIDE SEQUENCE [LARGE SCALE GENOMIC DNA]</scope>
    <source>
        <strain evidence="4">Uno11</strain>
    </source>
</reference>